<dbReference type="Proteomes" id="UP000789366">
    <property type="component" value="Unassembled WGS sequence"/>
</dbReference>
<protein>
    <submittedName>
        <fullName evidence="1">6513_t:CDS:1</fullName>
    </submittedName>
</protein>
<keyword evidence="2" id="KW-1185">Reference proteome</keyword>
<organism evidence="1 2">
    <name type="scientific">Cetraspora pellucida</name>
    <dbReference type="NCBI Taxonomy" id="1433469"/>
    <lineage>
        <taxon>Eukaryota</taxon>
        <taxon>Fungi</taxon>
        <taxon>Fungi incertae sedis</taxon>
        <taxon>Mucoromycota</taxon>
        <taxon>Glomeromycotina</taxon>
        <taxon>Glomeromycetes</taxon>
        <taxon>Diversisporales</taxon>
        <taxon>Gigasporaceae</taxon>
        <taxon>Cetraspora</taxon>
    </lineage>
</organism>
<reference evidence="1" key="1">
    <citation type="submission" date="2021-06" db="EMBL/GenBank/DDBJ databases">
        <authorList>
            <person name="Kallberg Y."/>
            <person name="Tangrot J."/>
            <person name="Rosling A."/>
        </authorList>
    </citation>
    <scope>NUCLEOTIDE SEQUENCE</scope>
    <source>
        <strain evidence="1">28 12/20/2015</strain>
    </source>
</reference>
<comment type="caution">
    <text evidence="1">The sequence shown here is derived from an EMBL/GenBank/DDBJ whole genome shotgun (WGS) entry which is preliminary data.</text>
</comment>
<evidence type="ECO:0000313" key="1">
    <source>
        <dbReference type="EMBL" id="CAG8488243.1"/>
    </source>
</evidence>
<evidence type="ECO:0000313" key="2">
    <source>
        <dbReference type="Proteomes" id="UP000789366"/>
    </source>
</evidence>
<proteinExistence type="predicted"/>
<sequence length="145" mass="16499">MKAMGSPLLDEFSILNAINATSDADQACQQLELKLKNEFDELNNLITNLAVSSKIDDPMDVREFVDIDADVAFEMPSDDDIIRNIENKDDHFTEEEILEPASKITDHDALKALDLIKMYLLQQLNDFIATDNNRNTVRRLKKKVS</sequence>
<name>A0ACA9KST6_9GLOM</name>
<dbReference type="EMBL" id="CAJVPW010001604">
    <property type="protein sequence ID" value="CAG8488243.1"/>
    <property type="molecule type" value="Genomic_DNA"/>
</dbReference>
<gene>
    <name evidence="1" type="ORF">SPELUC_LOCUS2442</name>
</gene>
<accession>A0ACA9KST6</accession>